<dbReference type="OrthoDB" id="581516at2"/>
<name>A0A418X5D0_9BURK</name>
<dbReference type="RefSeq" id="WP_119741214.1">
    <property type="nucleotide sequence ID" value="NZ_QYUN01000002.1"/>
</dbReference>
<keyword evidence="2" id="KW-1185">Reference proteome</keyword>
<organism evidence="1 2">
    <name type="scientific">Noviherbaspirillum cavernae</name>
    <dbReference type="NCBI Taxonomy" id="2320862"/>
    <lineage>
        <taxon>Bacteria</taxon>
        <taxon>Pseudomonadati</taxon>
        <taxon>Pseudomonadota</taxon>
        <taxon>Betaproteobacteria</taxon>
        <taxon>Burkholderiales</taxon>
        <taxon>Oxalobacteraceae</taxon>
        <taxon>Noviherbaspirillum</taxon>
    </lineage>
</organism>
<sequence>MGNTVIGVYDSYTQAQNAMNELLSSGFAPDDVQLNPEQEMSVAATASGSEPHESRIGHFFRSLFGMEEKHPQRDAYMEAVRRGSCVLTVNAELDEQRDRATEIMNRYDPVDIEERSTFWRSQGWSGYDDSIPVMSEEDVLKERASYAQSRDSDSMVNMQQNRGQAGQPRAGVQVYQRAGETPAYDPSIGSIDDDDADFRRHWQSAYGQSGGRYEDYDAAYRYGTTLSATERFKSYRWEDVEPDLRNDWESSHPGSTWDKVKDAVRYGAQRVKDSIRH</sequence>
<reference evidence="1 2" key="1">
    <citation type="submission" date="2018-09" db="EMBL/GenBank/DDBJ databases">
        <authorList>
            <person name="Zhu H."/>
        </authorList>
    </citation>
    <scope>NUCLEOTIDE SEQUENCE [LARGE SCALE GENOMIC DNA]</scope>
    <source>
        <strain evidence="1 2">K2R10-39</strain>
    </source>
</reference>
<evidence type="ECO:0000313" key="1">
    <source>
        <dbReference type="EMBL" id="RJG07596.1"/>
    </source>
</evidence>
<proteinExistence type="predicted"/>
<dbReference type="AlphaFoldDB" id="A0A418X5D0"/>
<gene>
    <name evidence="1" type="ORF">D3870_17770</name>
</gene>
<accession>A0A418X5D0</accession>
<dbReference type="EMBL" id="QYUN01000002">
    <property type="protein sequence ID" value="RJG07596.1"/>
    <property type="molecule type" value="Genomic_DNA"/>
</dbReference>
<dbReference type="Proteomes" id="UP000285190">
    <property type="component" value="Unassembled WGS sequence"/>
</dbReference>
<evidence type="ECO:0008006" key="3">
    <source>
        <dbReference type="Google" id="ProtNLM"/>
    </source>
</evidence>
<evidence type="ECO:0000313" key="2">
    <source>
        <dbReference type="Proteomes" id="UP000285190"/>
    </source>
</evidence>
<protein>
    <recommendedName>
        <fullName evidence="3">Heat induced stress protein YflT</fullName>
    </recommendedName>
</protein>
<comment type="caution">
    <text evidence="1">The sequence shown here is derived from an EMBL/GenBank/DDBJ whole genome shotgun (WGS) entry which is preliminary data.</text>
</comment>